<keyword evidence="2" id="KW-1185">Reference proteome</keyword>
<dbReference type="Proteomes" id="UP000735302">
    <property type="component" value="Unassembled WGS sequence"/>
</dbReference>
<organism evidence="1 2">
    <name type="scientific">Plakobranchus ocellatus</name>
    <dbReference type="NCBI Taxonomy" id="259542"/>
    <lineage>
        <taxon>Eukaryota</taxon>
        <taxon>Metazoa</taxon>
        <taxon>Spiralia</taxon>
        <taxon>Lophotrochozoa</taxon>
        <taxon>Mollusca</taxon>
        <taxon>Gastropoda</taxon>
        <taxon>Heterobranchia</taxon>
        <taxon>Euthyneura</taxon>
        <taxon>Panpulmonata</taxon>
        <taxon>Sacoglossa</taxon>
        <taxon>Placobranchoidea</taxon>
        <taxon>Plakobranchidae</taxon>
        <taxon>Plakobranchus</taxon>
    </lineage>
</organism>
<accession>A0AAV4DX45</accession>
<name>A0AAV4DX45_9GAST</name>
<comment type="caution">
    <text evidence="1">The sequence shown here is derived from an EMBL/GenBank/DDBJ whole genome shotgun (WGS) entry which is preliminary data.</text>
</comment>
<evidence type="ECO:0000313" key="1">
    <source>
        <dbReference type="EMBL" id="GFO48789.1"/>
    </source>
</evidence>
<dbReference type="EMBL" id="BLXT01008451">
    <property type="protein sequence ID" value="GFO48789.1"/>
    <property type="molecule type" value="Genomic_DNA"/>
</dbReference>
<gene>
    <name evidence="1" type="ORF">PoB_007529400</name>
</gene>
<sequence>MKTDLHQPDIFEVKVLPGGRLMLTDFGNSCIKLFTTEGEHLNKLQCRNRPYYLAVLDSSDASKCITAVVTLPK</sequence>
<protein>
    <submittedName>
        <fullName evidence="1">Uncharacterized protein</fullName>
    </submittedName>
</protein>
<proteinExistence type="predicted"/>
<reference evidence="1 2" key="1">
    <citation type="journal article" date="2021" name="Elife">
        <title>Chloroplast acquisition without the gene transfer in kleptoplastic sea slugs, Plakobranchus ocellatus.</title>
        <authorList>
            <person name="Maeda T."/>
            <person name="Takahashi S."/>
            <person name="Yoshida T."/>
            <person name="Shimamura S."/>
            <person name="Takaki Y."/>
            <person name="Nagai Y."/>
            <person name="Toyoda A."/>
            <person name="Suzuki Y."/>
            <person name="Arimoto A."/>
            <person name="Ishii H."/>
            <person name="Satoh N."/>
            <person name="Nishiyama T."/>
            <person name="Hasebe M."/>
            <person name="Maruyama T."/>
            <person name="Minagawa J."/>
            <person name="Obokata J."/>
            <person name="Shigenobu S."/>
        </authorList>
    </citation>
    <scope>NUCLEOTIDE SEQUENCE [LARGE SCALE GENOMIC DNA]</scope>
</reference>
<evidence type="ECO:0000313" key="2">
    <source>
        <dbReference type="Proteomes" id="UP000735302"/>
    </source>
</evidence>
<dbReference type="AlphaFoldDB" id="A0AAV4DX45"/>